<gene>
    <name evidence="5" type="ORF">AMR76_15975</name>
</gene>
<dbReference type="InterPro" id="IPR001633">
    <property type="entry name" value="EAL_dom"/>
</dbReference>
<organism evidence="5 6">
    <name type="scientific">Vibrio furnissii</name>
    <dbReference type="NCBI Taxonomy" id="29494"/>
    <lineage>
        <taxon>Bacteria</taxon>
        <taxon>Pseudomonadati</taxon>
        <taxon>Pseudomonadota</taxon>
        <taxon>Gammaproteobacteria</taxon>
        <taxon>Vibrionales</taxon>
        <taxon>Vibrionaceae</taxon>
        <taxon>Vibrio</taxon>
    </lineage>
</organism>
<dbReference type="InterPro" id="IPR029787">
    <property type="entry name" value="Nucleotide_cyclase"/>
</dbReference>
<dbReference type="CDD" id="cd01948">
    <property type="entry name" value="EAL"/>
    <property type="match status" value="1"/>
</dbReference>
<dbReference type="GO" id="GO:0016020">
    <property type="term" value="C:membrane"/>
    <property type="evidence" value="ECO:0007669"/>
    <property type="project" value="InterPro"/>
</dbReference>
<dbReference type="NCBIfam" id="TIGR00254">
    <property type="entry name" value="GGDEF"/>
    <property type="match status" value="1"/>
</dbReference>
<protein>
    <submittedName>
        <fullName evidence="5">Diguanylate phosphodiesterase</fullName>
    </submittedName>
</protein>
<evidence type="ECO:0000256" key="1">
    <source>
        <dbReference type="SAM" id="Phobius"/>
    </source>
</evidence>
<evidence type="ECO:0000259" key="3">
    <source>
        <dbReference type="PROSITE" id="PS50885"/>
    </source>
</evidence>
<dbReference type="GO" id="GO:0007165">
    <property type="term" value="P:signal transduction"/>
    <property type="evidence" value="ECO:0007669"/>
    <property type="project" value="InterPro"/>
</dbReference>
<keyword evidence="1" id="KW-1133">Transmembrane helix</keyword>
<dbReference type="InParanoid" id="A0A0Q2QYL3"/>
<dbReference type="PROSITE" id="PS50883">
    <property type="entry name" value="EAL"/>
    <property type="match status" value="1"/>
</dbReference>
<dbReference type="Gene3D" id="3.30.70.270">
    <property type="match status" value="1"/>
</dbReference>
<dbReference type="Gene3D" id="3.20.20.450">
    <property type="entry name" value="EAL domain"/>
    <property type="match status" value="1"/>
</dbReference>
<comment type="caution">
    <text evidence="5">The sequence shown here is derived from an EMBL/GenBank/DDBJ whole genome shotgun (WGS) entry which is preliminary data.</text>
</comment>
<dbReference type="InterPro" id="IPR000160">
    <property type="entry name" value="GGDEF_dom"/>
</dbReference>
<accession>A0A0Q2QYL3</accession>
<keyword evidence="1" id="KW-0472">Membrane</keyword>
<feature type="domain" description="EAL" evidence="2">
    <location>
        <begin position="518"/>
        <end position="769"/>
    </location>
</feature>
<sequence length="782" mass="90326">MKLNHRILLLIAPVILLSAAASSYIIYTSQKDALLKRTDSYLQLSMEKLASHFRQTRALVNSYSFTLAKSDIIRHYFYYEHNPYRELELVDNLHQTISILQPSDSQHVALSILDGDKNILYYAENSYDPFAQMDPLVKQFVDQRFNQTARTSDVSYTENSAGEGILVRYDVLDTKTLQTPLSYNRDEVFFIVVYVVLDKFNALRQHIEFDNQSPIFFQDHPPQNTQRLTQSVELQPGMYAILDPAPLLFRDRLARIQKELMLAFGFSALVTVLLLLILLYKHVINPILRLDKQLQEVENKQRKNIEILNSQDEIGRLSSRFYAMYTELDSTYQRTKTLAEYDHLTKLANRRQFQVQAEKTLLETPRNSHIWVLYIDLDNFKYVNDKYGHQIGDSLLVSFADHVRRLCEAFNQQHYTYSLAARLSGDEFAIVLCAPSRKVECATQFAQRLLDPMQKQDNSPLGHFPITASIGIATYPEDGQQIEKLLLNADTAMYQAKNAGKNQVAYYSQQLDEIVQRRNTIERALRLGHFDQEFSLVYQPYFTCSGHQVAGFEVLLRWESEQLGDVSPDEFIPIAEQTGLFGQIDRWVIQSAFAELNTLREQFTQPIQISINLSSAELDSQHLAQFIHQHAQQHQVVPRWVDFEITETFAADSKSFPLLHELSRLGYGLTIDDFGSGYTSIAQLVQYPVQKIKFDRAFLDTLIATNKQKVIKPLIDLCHSQHMKVTAEGIESETMHQWLANYRCDYMQGYFFGKPMSLSEVCAWQQPNEMTPSYEKSDHCFS</sequence>
<dbReference type="PROSITE" id="PS50885">
    <property type="entry name" value="HAMP"/>
    <property type="match status" value="1"/>
</dbReference>
<dbReference type="Proteomes" id="UP000051221">
    <property type="component" value="Unassembled WGS sequence"/>
</dbReference>
<feature type="transmembrane region" description="Helical" evidence="1">
    <location>
        <begin position="260"/>
        <end position="280"/>
    </location>
</feature>
<dbReference type="InterPro" id="IPR043128">
    <property type="entry name" value="Rev_trsase/Diguanyl_cyclase"/>
</dbReference>
<keyword evidence="1" id="KW-0812">Transmembrane</keyword>
<dbReference type="AlphaFoldDB" id="A0A0Q2QYL3"/>
<feature type="domain" description="GGDEF" evidence="4">
    <location>
        <begin position="368"/>
        <end position="509"/>
    </location>
</feature>
<evidence type="ECO:0000313" key="5">
    <source>
        <dbReference type="EMBL" id="KQH85053.1"/>
    </source>
</evidence>
<dbReference type="RefSeq" id="WP_055466564.1">
    <property type="nucleotide sequence ID" value="NZ_LKHS01000014.1"/>
</dbReference>
<dbReference type="InterPro" id="IPR003660">
    <property type="entry name" value="HAMP_dom"/>
</dbReference>
<dbReference type="SMART" id="SM00267">
    <property type="entry name" value="GGDEF"/>
    <property type="match status" value="1"/>
</dbReference>
<dbReference type="PROSITE" id="PS50887">
    <property type="entry name" value="GGDEF"/>
    <property type="match status" value="1"/>
</dbReference>
<dbReference type="Pfam" id="PF00990">
    <property type="entry name" value="GGDEF"/>
    <property type="match status" value="1"/>
</dbReference>
<dbReference type="InterPro" id="IPR035919">
    <property type="entry name" value="EAL_sf"/>
</dbReference>
<dbReference type="CDD" id="cd01949">
    <property type="entry name" value="GGDEF"/>
    <property type="match status" value="1"/>
</dbReference>
<dbReference type="PANTHER" id="PTHR44757:SF2">
    <property type="entry name" value="BIOFILM ARCHITECTURE MAINTENANCE PROTEIN MBAA"/>
    <property type="match status" value="1"/>
</dbReference>
<dbReference type="SMART" id="SM00052">
    <property type="entry name" value="EAL"/>
    <property type="match status" value="1"/>
</dbReference>
<evidence type="ECO:0000259" key="2">
    <source>
        <dbReference type="PROSITE" id="PS50883"/>
    </source>
</evidence>
<dbReference type="EMBL" id="LKHS01000014">
    <property type="protein sequence ID" value="KQH85053.1"/>
    <property type="molecule type" value="Genomic_DNA"/>
</dbReference>
<dbReference type="Pfam" id="PF00563">
    <property type="entry name" value="EAL"/>
    <property type="match status" value="1"/>
</dbReference>
<proteinExistence type="predicted"/>
<dbReference type="PANTHER" id="PTHR44757">
    <property type="entry name" value="DIGUANYLATE CYCLASE DGCP"/>
    <property type="match status" value="1"/>
</dbReference>
<keyword evidence="6" id="KW-1185">Reference proteome</keyword>
<name>A0A0Q2QYL3_VIBFU</name>
<evidence type="ECO:0000259" key="4">
    <source>
        <dbReference type="PROSITE" id="PS50887"/>
    </source>
</evidence>
<dbReference type="SUPFAM" id="SSF55073">
    <property type="entry name" value="Nucleotide cyclase"/>
    <property type="match status" value="1"/>
</dbReference>
<dbReference type="InterPro" id="IPR052155">
    <property type="entry name" value="Biofilm_reg_signaling"/>
</dbReference>
<reference evidence="5 6" key="1">
    <citation type="submission" date="2015-08" db="EMBL/GenBank/DDBJ databases">
        <title>Antibacterial properties of a collection of Vibrionaceae strains.</title>
        <authorList>
            <person name="Giubergia S."/>
        </authorList>
    </citation>
    <scope>NUCLEOTIDE SEQUENCE [LARGE SCALE GENOMIC DNA]</scope>
    <source>
        <strain evidence="5 6">S0821</strain>
    </source>
</reference>
<evidence type="ECO:0000313" key="6">
    <source>
        <dbReference type="Proteomes" id="UP000051221"/>
    </source>
</evidence>
<dbReference type="SUPFAM" id="SSF141868">
    <property type="entry name" value="EAL domain-like"/>
    <property type="match status" value="1"/>
</dbReference>
<feature type="domain" description="HAMP" evidence="3">
    <location>
        <begin position="281"/>
        <end position="333"/>
    </location>
</feature>
<dbReference type="Gene3D" id="6.10.340.10">
    <property type="match status" value="1"/>
</dbReference>